<dbReference type="AlphaFoldDB" id="A0A917MFX4"/>
<evidence type="ECO:0000313" key="1">
    <source>
        <dbReference type="EMBL" id="GGG98321.1"/>
    </source>
</evidence>
<organism evidence="1 2">
    <name type="scientific">Polaribacter pacificus</name>
    <dbReference type="NCBI Taxonomy" id="1775173"/>
    <lineage>
        <taxon>Bacteria</taxon>
        <taxon>Pseudomonadati</taxon>
        <taxon>Bacteroidota</taxon>
        <taxon>Flavobacteriia</taxon>
        <taxon>Flavobacteriales</taxon>
        <taxon>Flavobacteriaceae</taxon>
    </lineage>
</organism>
<dbReference type="RefSeq" id="WP_188598755.1">
    <property type="nucleotide sequence ID" value="NZ_BMJW01000002.1"/>
</dbReference>
<dbReference type="PROSITE" id="PS51318">
    <property type="entry name" value="TAT"/>
    <property type="match status" value="1"/>
</dbReference>
<proteinExistence type="predicted"/>
<protein>
    <submittedName>
        <fullName evidence="1">Uncharacterized protein</fullName>
    </submittedName>
</protein>
<dbReference type="Proteomes" id="UP000633278">
    <property type="component" value="Unassembled WGS sequence"/>
</dbReference>
<accession>A0A917MFX4</accession>
<dbReference type="EMBL" id="BMJW01000002">
    <property type="protein sequence ID" value="GGG98321.1"/>
    <property type="molecule type" value="Genomic_DNA"/>
</dbReference>
<dbReference type="InterPro" id="IPR006311">
    <property type="entry name" value="TAT_signal"/>
</dbReference>
<gene>
    <name evidence="1" type="ORF">GCM10011416_15520</name>
</gene>
<reference evidence="1" key="1">
    <citation type="journal article" date="2014" name="Int. J. Syst. Evol. Microbiol.">
        <title>Complete genome sequence of Corynebacterium casei LMG S-19264T (=DSM 44701T), isolated from a smear-ripened cheese.</title>
        <authorList>
            <consortium name="US DOE Joint Genome Institute (JGI-PGF)"/>
            <person name="Walter F."/>
            <person name="Albersmeier A."/>
            <person name="Kalinowski J."/>
            <person name="Ruckert C."/>
        </authorList>
    </citation>
    <scope>NUCLEOTIDE SEQUENCE</scope>
    <source>
        <strain evidence="1">CGMCC 1.15763</strain>
    </source>
</reference>
<reference evidence="1" key="2">
    <citation type="submission" date="2020-09" db="EMBL/GenBank/DDBJ databases">
        <authorList>
            <person name="Sun Q."/>
            <person name="Zhou Y."/>
        </authorList>
    </citation>
    <scope>NUCLEOTIDE SEQUENCE</scope>
    <source>
        <strain evidence="1">CGMCC 1.15763</strain>
    </source>
</reference>
<keyword evidence="2" id="KW-1185">Reference proteome</keyword>
<comment type="caution">
    <text evidence="1">The sequence shown here is derived from an EMBL/GenBank/DDBJ whole genome shotgun (WGS) entry which is preliminary data.</text>
</comment>
<sequence>MKVNNTNSRRSFITKLGAGFLAGGLALFPESLKASVKNESLKTGKEPSLDLVIKQVGKKEHPVAFDTSQAIPYGFIWSNVYFKTNKDTGTPENKLGVLVVLRHGGIIFALNDETIKKFRLGERTKLKDPKTKKVITNNPYYDIPDNFIGRKGFTGIKGLQEKGAVFCVCDMALQSTSAYVAKKMNLDADDVYKEIVAGILPGIYPAPSGVWALGRLAENNISYIDASVA</sequence>
<name>A0A917MFX4_9FLAO</name>
<evidence type="ECO:0000313" key="2">
    <source>
        <dbReference type="Proteomes" id="UP000633278"/>
    </source>
</evidence>